<feature type="coiled-coil region" evidence="1">
    <location>
        <begin position="592"/>
        <end position="619"/>
    </location>
</feature>
<dbReference type="InterPro" id="IPR012683">
    <property type="entry name" value="CHP02302_TM"/>
</dbReference>
<keyword evidence="3" id="KW-0812">Transmembrane</keyword>
<keyword evidence="1" id="KW-0175">Coiled coil</keyword>
<feature type="coiled-coil region" evidence="1">
    <location>
        <begin position="505"/>
        <end position="552"/>
    </location>
</feature>
<dbReference type="OrthoDB" id="8477685at2"/>
<organism evidence="4 5">
    <name type="scientific">Aquamicrobium aerolatum DSM 21857</name>
    <dbReference type="NCBI Taxonomy" id="1121003"/>
    <lineage>
        <taxon>Bacteria</taxon>
        <taxon>Pseudomonadati</taxon>
        <taxon>Pseudomonadota</taxon>
        <taxon>Alphaproteobacteria</taxon>
        <taxon>Hyphomicrobiales</taxon>
        <taxon>Phyllobacteriaceae</taxon>
        <taxon>Aerobium</taxon>
    </lineage>
</organism>
<feature type="transmembrane region" description="Helical" evidence="3">
    <location>
        <begin position="31"/>
        <end position="54"/>
    </location>
</feature>
<reference evidence="5" key="1">
    <citation type="submission" date="2016-10" db="EMBL/GenBank/DDBJ databases">
        <authorList>
            <person name="Varghese N."/>
            <person name="Submissions S."/>
        </authorList>
    </citation>
    <scope>NUCLEOTIDE SEQUENCE [LARGE SCALE GENOMIC DNA]</scope>
    <source>
        <strain evidence="5">DSM 21857</strain>
    </source>
</reference>
<dbReference type="RefSeq" id="WP_091522996.1">
    <property type="nucleotide sequence ID" value="NZ_FORF01000014.1"/>
</dbReference>
<feature type="coiled-coil region" evidence="1">
    <location>
        <begin position="660"/>
        <end position="687"/>
    </location>
</feature>
<sequence length="824" mass="91006">MANGTDGTTGLLTRLSHTRAAVRATVVIERLWPLVLPVLIVLSLFLSLSWLGIFKLLPDWARVILIIALALAAFASLYPLRFFRKPSVAEIDRRIERVNLLDHAPLLTQTDTLSSASQDSFAQALWQEHQKRMAKRLGRLSGDMPRTRVPERDPWGVRAAAALLLVIAFAFSLGPQGGTPADAFRSHSSANSVAARIDAWVTPPAYTGRAPLFLTADTSAEIPVFNVPAGSELAVRVAGGSGEETLSWLAANDAEAMDITASKDVSAAQAAGTLARQFGTTLVADGMVTLQADGDDLRRWAFTVTPDRAPVIRLTDEPRRAVNGALELSYEIEDDYGATQAMAMFKQSEADPAARALYDAPEMPLTLPRRGDDKHSARTSRDLTEHAWAGSQVEMKLWAKDAAGQEAESETLTLNLPERSFANPLARALVEQRRILALDANRKPHVLALMDAITLRPEETIPELAHYLGIVAAMTRLRMATSDDELRDVADYLWTMALTIEDGALSAAERRLRQAQEALKQAIENGASDEELQQLMTELREAMRDFMRELAERALENPNLSQQMPGNAQQLSQSDLERMMDELENLARSGAQDQAMAMLQQLQEMMNNLQAGNQGQQGQGQQNEMHQQMNKLGEMMQRQQELMNETFRQQQQRQQGQMSPEELTEALRELQQQQGELQQQLQELGQALEGMGLQPGEGFGDAGEAMGRAEGSLGQGQGERAVGEQGQALEALRRGAQDMMQQMMEAMGEDGQGEQGGRQQNADRDPLGRPRATTGPDFGNSVRVPDEIDVQRAREILEEIRRRLGNALSPELERNYLERLLEMR</sequence>
<feature type="transmembrane region" description="Helical" evidence="3">
    <location>
        <begin position="155"/>
        <end position="174"/>
    </location>
</feature>
<keyword evidence="3" id="KW-1133">Transmembrane helix</keyword>
<dbReference type="Pfam" id="PF13779">
    <property type="entry name" value="DUF4175"/>
    <property type="match status" value="1"/>
</dbReference>
<evidence type="ECO:0000256" key="2">
    <source>
        <dbReference type="SAM" id="MobiDB-lite"/>
    </source>
</evidence>
<dbReference type="Proteomes" id="UP000242763">
    <property type="component" value="Unassembled WGS sequence"/>
</dbReference>
<protein>
    <submittedName>
        <fullName evidence="4">TIGR02302 family protein</fullName>
    </submittedName>
</protein>
<name>A0A1I3Q9S1_9HYPH</name>
<gene>
    <name evidence="4" type="ORF">SAMN03080618_02593</name>
</gene>
<dbReference type="EMBL" id="FORF01000014">
    <property type="protein sequence ID" value="SFJ30440.1"/>
    <property type="molecule type" value="Genomic_DNA"/>
</dbReference>
<evidence type="ECO:0000256" key="1">
    <source>
        <dbReference type="SAM" id="Coils"/>
    </source>
</evidence>
<feature type="transmembrane region" description="Helical" evidence="3">
    <location>
        <begin position="60"/>
        <end position="80"/>
    </location>
</feature>
<keyword evidence="5" id="KW-1185">Reference proteome</keyword>
<dbReference type="AlphaFoldDB" id="A0A1I3Q9S1"/>
<dbReference type="NCBIfam" id="TIGR02302">
    <property type="entry name" value="aProt_lowcomp"/>
    <property type="match status" value="1"/>
</dbReference>
<dbReference type="STRING" id="1121003.SAMN03080618_02593"/>
<evidence type="ECO:0000313" key="4">
    <source>
        <dbReference type="EMBL" id="SFJ30440.1"/>
    </source>
</evidence>
<evidence type="ECO:0000313" key="5">
    <source>
        <dbReference type="Proteomes" id="UP000242763"/>
    </source>
</evidence>
<accession>A0A1I3Q9S1</accession>
<keyword evidence="3" id="KW-0472">Membrane</keyword>
<feature type="region of interest" description="Disordered" evidence="2">
    <location>
        <begin position="747"/>
        <end position="786"/>
    </location>
</feature>
<proteinExistence type="predicted"/>
<evidence type="ECO:0000256" key="3">
    <source>
        <dbReference type="SAM" id="Phobius"/>
    </source>
</evidence>